<accession>A0AA88J523</accession>
<protein>
    <submittedName>
        <fullName evidence="3">Uncharacterized protein</fullName>
    </submittedName>
</protein>
<evidence type="ECO:0000256" key="1">
    <source>
        <dbReference type="SAM" id="MobiDB-lite"/>
    </source>
</evidence>
<reference evidence="3" key="1">
    <citation type="submission" date="2023-07" db="EMBL/GenBank/DDBJ databases">
        <title>draft genome sequence of fig (Ficus carica).</title>
        <authorList>
            <person name="Takahashi T."/>
            <person name="Nishimura K."/>
        </authorList>
    </citation>
    <scope>NUCLEOTIDE SEQUENCE</scope>
</reference>
<dbReference type="AlphaFoldDB" id="A0AA88J523"/>
<keyword evidence="4" id="KW-1185">Reference proteome</keyword>
<name>A0AA88J523_FICCA</name>
<feature type="transmembrane region" description="Helical" evidence="2">
    <location>
        <begin position="16"/>
        <end position="38"/>
    </location>
</feature>
<keyword evidence="2" id="KW-1133">Transmembrane helix</keyword>
<evidence type="ECO:0000313" key="4">
    <source>
        <dbReference type="Proteomes" id="UP001187192"/>
    </source>
</evidence>
<organism evidence="3 4">
    <name type="scientific">Ficus carica</name>
    <name type="common">Common fig</name>
    <dbReference type="NCBI Taxonomy" id="3494"/>
    <lineage>
        <taxon>Eukaryota</taxon>
        <taxon>Viridiplantae</taxon>
        <taxon>Streptophyta</taxon>
        <taxon>Embryophyta</taxon>
        <taxon>Tracheophyta</taxon>
        <taxon>Spermatophyta</taxon>
        <taxon>Magnoliopsida</taxon>
        <taxon>eudicotyledons</taxon>
        <taxon>Gunneridae</taxon>
        <taxon>Pentapetalae</taxon>
        <taxon>rosids</taxon>
        <taxon>fabids</taxon>
        <taxon>Rosales</taxon>
        <taxon>Moraceae</taxon>
        <taxon>Ficeae</taxon>
        <taxon>Ficus</taxon>
    </lineage>
</organism>
<keyword evidence="2" id="KW-0812">Transmembrane</keyword>
<dbReference type="Proteomes" id="UP001187192">
    <property type="component" value="Unassembled WGS sequence"/>
</dbReference>
<sequence length="92" mass="10097">MMLINTVSLSPFPKVVLSWFICPSTIWLLFAALSFTIARLDLPPNLAISSTFNISHLSEYFPPDSALVVLDDSGTNSFEEGGPMQEHPLSPD</sequence>
<dbReference type="EMBL" id="BTGU01000137">
    <property type="protein sequence ID" value="GMN62884.1"/>
    <property type="molecule type" value="Genomic_DNA"/>
</dbReference>
<keyword evidence="2" id="KW-0472">Membrane</keyword>
<proteinExistence type="predicted"/>
<gene>
    <name evidence="3" type="ORF">TIFTF001_031962</name>
</gene>
<evidence type="ECO:0000313" key="3">
    <source>
        <dbReference type="EMBL" id="GMN62884.1"/>
    </source>
</evidence>
<comment type="caution">
    <text evidence="3">The sequence shown here is derived from an EMBL/GenBank/DDBJ whole genome shotgun (WGS) entry which is preliminary data.</text>
</comment>
<feature type="region of interest" description="Disordered" evidence="1">
    <location>
        <begin position="72"/>
        <end position="92"/>
    </location>
</feature>
<evidence type="ECO:0000256" key="2">
    <source>
        <dbReference type="SAM" id="Phobius"/>
    </source>
</evidence>